<protein>
    <submittedName>
        <fullName evidence="3">Uncharacterized protein</fullName>
    </submittedName>
</protein>
<organism evidence="3 4">
    <name type="scientific">Kalanchoe fedtschenkoi</name>
    <name type="common">Lavender scallops</name>
    <name type="synonym">South American air plant</name>
    <dbReference type="NCBI Taxonomy" id="63787"/>
    <lineage>
        <taxon>Eukaryota</taxon>
        <taxon>Viridiplantae</taxon>
        <taxon>Streptophyta</taxon>
        <taxon>Embryophyta</taxon>
        <taxon>Tracheophyta</taxon>
        <taxon>Spermatophyta</taxon>
        <taxon>Magnoliopsida</taxon>
        <taxon>eudicotyledons</taxon>
        <taxon>Gunneridae</taxon>
        <taxon>Pentapetalae</taxon>
        <taxon>Saxifragales</taxon>
        <taxon>Crassulaceae</taxon>
        <taxon>Kalanchoe</taxon>
    </lineage>
</organism>
<dbReference type="OMA" id="EAPPAYC"/>
<dbReference type="GO" id="GO:0043539">
    <property type="term" value="F:protein serine/threonine kinase activator activity"/>
    <property type="evidence" value="ECO:0007669"/>
    <property type="project" value="InterPro"/>
</dbReference>
<dbReference type="PANTHER" id="PTHR48014:SF21">
    <property type="entry name" value="SERINE_THREONINE-PROTEIN KINASE FRAY2"/>
    <property type="match status" value="1"/>
</dbReference>
<evidence type="ECO:0000313" key="4">
    <source>
        <dbReference type="Proteomes" id="UP000594263"/>
    </source>
</evidence>
<dbReference type="EnsemblPlants" id="Kaladp0778s0008.1.v1.1">
    <property type="protein sequence ID" value="Kaladp0778s0008.1.v1.1"/>
    <property type="gene ID" value="Kaladp0778s0008.v1.1"/>
</dbReference>
<dbReference type="PANTHER" id="PTHR48014">
    <property type="entry name" value="SERINE/THREONINE-PROTEIN KINASE FRAY2"/>
    <property type="match status" value="1"/>
</dbReference>
<evidence type="ECO:0000256" key="1">
    <source>
        <dbReference type="ARBA" id="ARBA00008874"/>
    </source>
</evidence>
<sequence length="209" mass="23012">MLPNRASANSLSAPIKSSGGYRDSLDEKVKANLVQIKGRFSVTSENVDLVKDIPLCAVPRRSSQGSPLRKSASVADWMINSKQGFIPPQPSKDVSNGHLSASVITPHLQNLFQQTAIQQDFVLNLMSCLDLSETPDVSQNGRLPPLLRSSESIGNAEVASSERERFLLSRISELQFKMLNLTDELSAEQSKFMQVSRSDDVTMFSILIF</sequence>
<proteinExistence type="inferred from homology"/>
<feature type="region of interest" description="Disordered" evidence="2">
    <location>
        <begin position="1"/>
        <end position="21"/>
    </location>
</feature>
<evidence type="ECO:0000256" key="2">
    <source>
        <dbReference type="SAM" id="MobiDB-lite"/>
    </source>
</evidence>
<reference evidence="3" key="1">
    <citation type="submission" date="2021-01" db="UniProtKB">
        <authorList>
            <consortium name="EnsemblPlants"/>
        </authorList>
    </citation>
    <scope>IDENTIFICATION</scope>
</reference>
<evidence type="ECO:0000313" key="3">
    <source>
        <dbReference type="EnsemblPlants" id="Kaladp0778s0008.1.v1.1"/>
    </source>
</evidence>
<comment type="similarity">
    <text evidence="1">Belongs to the protein kinase superfamily. STE Ser/Thr protein kinase family. STE20 subfamily.</text>
</comment>
<accession>A0A7N0VES6</accession>
<keyword evidence="4" id="KW-1185">Reference proteome</keyword>
<dbReference type="AlphaFoldDB" id="A0A7N0VES6"/>
<dbReference type="InterPro" id="IPR047173">
    <property type="entry name" value="STRAD_A/B-like"/>
</dbReference>
<dbReference type="Proteomes" id="UP000594263">
    <property type="component" value="Unplaced"/>
</dbReference>
<dbReference type="Gramene" id="Kaladp0778s0008.1.v1.1">
    <property type="protein sequence ID" value="Kaladp0778s0008.1.v1.1"/>
    <property type="gene ID" value="Kaladp0778s0008.v1.1"/>
</dbReference>
<name>A0A7N0VES6_KALFE</name>
<feature type="compositionally biased region" description="Polar residues" evidence="2">
    <location>
        <begin position="1"/>
        <end position="12"/>
    </location>
</feature>